<name>A0A117MRA2_CHLLI</name>
<feature type="signal peptide" evidence="2">
    <location>
        <begin position="1"/>
        <end position="23"/>
    </location>
</feature>
<evidence type="ECO:0000256" key="2">
    <source>
        <dbReference type="SAM" id="SignalP"/>
    </source>
</evidence>
<sequence length="233" mass="24340">MKKSLSLLAAFLVAGMWSAPVQAADHYVSGMAGISWMQDSEIGLFNIEDVFDTEVNLGYGSGLTLAGAIGCDYGSTRLEAEIGYQSADIKDISISDITVPDSPPYTIPGGSVDLDGDASVLSLMANGFYDIDLGGGVEFYAMAGVGVAQVDMEINDVAGVKAYLPDAVDPVAIKVTETTLAYQVGAGLAIPVSDGVMIDARYRYFATTDFDVVGVIDTNVSSHSALLGLRVNL</sequence>
<keyword evidence="1 2" id="KW-0732">Signal</keyword>
<organism evidence="4 5">
    <name type="scientific">Chlorobium limicola</name>
    <dbReference type="NCBI Taxonomy" id="1092"/>
    <lineage>
        <taxon>Bacteria</taxon>
        <taxon>Pseudomonadati</taxon>
        <taxon>Chlorobiota</taxon>
        <taxon>Chlorobiia</taxon>
        <taxon>Chlorobiales</taxon>
        <taxon>Chlorobiaceae</taxon>
        <taxon>Chlorobium/Pelodictyon group</taxon>
        <taxon>Chlorobium</taxon>
    </lineage>
</organism>
<feature type="domain" description="Outer membrane protein beta-barrel" evidence="3">
    <location>
        <begin position="9"/>
        <end position="229"/>
    </location>
</feature>
<gene>
    <name evidence="4" type="ORF">ASB62_02895</name>
</gene>
<dbReference type="InterPro" id="IPR027385">
    <property type="entry name" value="Beta-barrel_OMP"/>
</dbReference>
<comment type="caution">
    <text evidence="4">The sequence shown here is derived from an EMBL/GenBank/DDBJ whole genome shotgun (WGS) entry which is preliminary data.</text>
</comment>
<proteinExistence type="predicted"/>
<dbReference type="InterPro" id="IPR011250">
    <property type="entry name" value="OMP/PagP_B-barrel"/>
</dbReference>
<dbReference type="OrthoDB" id="597758at2"/>
<dbReference type="Gene3D" id="2.40.160.20">
    <property type="match status" value="1"/>
</dbReference>
<evidence type="ECO:0000259" key="3">
    <source>
        <dbReference type="Pfam" id="PF13505"/>
    </source>
</evidence>
<accession>A0A117MRA2</accession>
<dbReference type="Pfam" id="PF13505">
    <property type="entry name" value="OMP_b-brl"/>
    <property type="match status" value="1"/>
</dbReference>
<evidence type="ECO:0000313" key="4">
    <source>
        <dbReference type="EMBL" id="KUL31407.1"/>
    </source>
</evidence>
<evidence type="ECO:0000256" key="1">
    <source>
        <dbReference type="ARBA" id="ARBA00022729"/>
    </source>
</evidence>
<dbReference type="SUPFAM" id="SSF56925">
    <property type="entry name" value="OMPA-like"/>
    <property type="match status" value="1"/>
</dbReference>
<reference evidence="4 5" key="1">
    <citation type="submission" date="2015-10" db="EMBL/GenBank/DDBJ databases">
        <title>Draft Genome Sequence of Chlorobium limicola strain Frasassi Growing under Artificial Lighting in the Frasassi Cave System.</title>
        <authorList>
            <person name="Mansor M."/>
            <person name="Macalady J."/>
        </authorList>
    </citation>
    <scope>NUCLEOTIDE SEQUENCE [LARGE SCALE GENOMIC DNA]</scope>
    <source>
        <strain evidence="4 5">Frasassi</strain>
    </source>
</reference>
<dbReference type="EMBL" id="LMBR01000059">
    <property type="protein sequence ID" value="KUL31407.1"/>
    <property type="molecule type" value="Genomic_DNA"/>
</dbReference>
<feature type="chain" id="PRO_5007151329" description="Outer membrane protein beta-barrel domain-containing protein" evidence="2">
    <location>
        <begin position="24"/>
        <end position="233"/>
    </location>
</feature>
<protein>
    <recommendedName>
        <fullName evidence="3">Outer membrane protein beta-barrel domain-containing protein</fullName>
    </recommendedName>
</protein>
<evidence type="ECO:0000313" key="5">
    <source>
        <dbReference type="Proteomes" id="UP000053937"/>
    </source>
</evidence>
<dbReference type="Proteomes" id="UP000053937">
    <property type="component" value="Unassembled WGS sequence"/>
</dbReference>
<keyword evidence="5" id="KW-1185">Reference proteome</keyword>
<dbReference type="RefSeq" id="WP_059138546.1">
    <property type="nucleotide sequence ID" value="NZ_LMBR01000059.1"/>
</dbReference>
<dbReference type="AlphaFoldDB" id="A0A117MRA2"/>